<reference evidence="2" key="1">
    <citation type="submission" date="2019-04" db="EMBL/GenBank/DDBJ databases">
        <title>Friends and foes A comparative genomics studyof 23 Aspergillus species from section Flavi.</title>
        <authorList>
            <consortium name="DOE Joint Genome Institute"/>
            <person name="Kjaerbolling I."/>
            <person name="Vesth T."/>
            <person name="Frisvad J.C."/>
            <person name="Nybo J.L."/>
            <person name="Theobald S."/>
            <person name="Kildgaard S."/>
            <person name="Isbrandt T."/>
            <person name="Kuo A."/>
            <person name="Sato A."/>
            <person name="Lyhne E.K."/>
            <person name="Kogle M.E."/>
            <person name="Wiebenga A."/>
            <person name="Kun R.S."/>
            <person name="Lubbers R.J."/>
            <person name="Makela M.R."/>
            <person name="Barry K."/>
            <person name="Chovatia M."/>
            <person name="Clum A."/>
            <person name="Daum C."/>
            <person name="Haridas S."/>
            <person name="He G."/>
            <person name="LaButti K."/>
            <person name="Lipzen A."/>
            <person name="Mondo S."/>
            <person name="Riley R."/>
            <person name="Salamov A."/>
            <person name="Simmons B.A."/>
            <person name="Magnuson J.K."/>
            <person name="Henrissat B."/>
            <person name="Mortensen U.H."/>
            <person name="Larsen T.O."/>
            <person name="Devries R.P."/>
            <person name="Grigoriev I.V."/>
            <person name="Machida M."/>
            <person name="Baker S.E."/>
            <person name="Andersen M.R."/>
        </authorList>
    </citation>
    <scope>NUCLEOTIDE SEQUENCE [LARGE SCALE GENOMIC DNA]</scope>
    <source>
        <strain evidence="2">CBS 553.77</strain>
    </source>
</reference>
<dbReference type="Proteomes" id="UP000327118">
    <property type="component" value="Unassembled WGS sequence"/>
</dbReference>
<accession>A0A5N6Z9W5</accession>
<evidence type="ECO:0000313" key="1">
    <source>
        <dbReference type="EMBL" id="KAE8354218.1"/>
    </source>
</evidence>
<dbReference type="Gene3D" id="3.30.70.1990">
    <property type="match status" value="1"/>
</dbReference>
<dbReference type="AlphaFoldDB" id="A0A5N6Z9W5"/>
<dbReference type="Gene3D" id="1.10.405.20">
    <property type="match status" value="1"/>
</dbReference>
<keyword evidence="2" id="KW-1185">Reference proteome</keyword>
<protein>
    <recommendedName>
        <fullName evidence="3">Amine oxidase domain-containing protein</fullName>
    </recommendedName>
</protein>
<name>A0A5N6Z9W5_9EURO</name>
<dbReference type="OrthoDB" id="68575at2759"/>
<evidence type="ECO:0008006" key="3">
    <source>
        <dbReference type="Google" id="ProtNLM"/>
    </source>
</evidence>
<organism evidence="1 2">
    <name type="scientific">Aspergillus coremiiformis</name>
    <dbReference type="NCBI Taxonomy" id="138285"/>
    <lineage>
        <taxon>Eukaryota</taxon>
        <taxon>Fungi</taxon>
        <taxon>Dikarya</taxon>
        <taxon>Ascomycota</taxon>
        <taxon>Pezizomycotina</taxon>
        <taxon>Eurotiomycetes</taxon>
        <taxon>Eurotiomycetidae</taxon>
        <taxon>Eurotiales</taxon>
        <taxon>Aspergillaceae</taxon>
        <taxon>Aspergillus</taxon>
        <taxon>Aspergillus subgen. Circumdati</taxon>
    </lineage>
</organism>
<dbReference type="Gene3D" id="3.50.50.60">
    <property type="entry name" value="FAD/NAD(P)-binding domain"/>
    <property type="match status" value="1"/>
</dbReference>
<dbReference type="InterPro" id="IPR036188">
    <property type="entry name" value="FAD/NAD-bd_sf"/>
</dbReference>
<sequence>MLRGLAAYSAQLIKYPYLNTGFNLPDPVPADLLLPFGEFVTKYNLQGAVDIIALFNQGVGDIRQQLTLYMMKYFSLDVLQAALGGFLQPASHNNSELYGRAQQELGEDAWVRSTVVATQRAEEREWVYVVAKTPTGRRLIRAKRLIVAVPPKLDILQGIDLDETERRLFKQFSSTCYYNALVRIPGIPEDTQVLNRANDTLYQLPPQPAVYVIKLTRSPNMSTILFGSKDHLTEEEVKRSMTRSVLQLRHAGIPVEAPRFVRYSDHSPFLLTVPAKAIRNGICLQRSIPTIRRIFGCSLKSYSGRNGRLESRYGFLY</sequence>
<gene>
    <name evidence="1" type="ORF">BDV28DRAFT_131459</name>
</gene>
<proteinExistence type="predicted"/>
<dbReference type="EMBL" id="ML739077">
    <property type="protein sequence ID" value="KAE8354218.1"/>
    <property type="molecule type" value="Genomic_DNA"/>
</dbReference>
<evidence type="ECO:0000313" key="2">
    <source>
        <dbReference type="Proteomes" id="UP000327118"/>
    </source>
</evidence>